<name>M5CF87_THACB</name>
<dbReference type="HOGENOM" id="CLU_056229_0_0_1"/>
<reference evidence="1 2" key="1">
    <citation type="journal article" date="2013" name="J. Biotechnol.">
        <title>Establishment and interpretation of the genome sequence of the phytopathogenic fungus Rhizoctonia solani AG1-IB isolate 7/3/14.</title>
        <authorList>
            <person name="Wibberg D.W."/>
            <person name="Jelonek L.J."/>
            <person name="Rupp O.R."/>
            <person name="Hennig M.H."/>
            <person name="Eikmeyer F.E."/>
            <person name="Goesmann A.G."/>
            <person name="Hartmann A.H."/>
            <person name="Borriss R.B."/>
            <person name="Grosch R.G."/>
            <person name="Puehler A.P."/>
            <person name="Schlueter A.S."/>
        </authorList>
    </citation>
    <scope>NUCLEOTIDE SEQUENCE [LARGE SCALE GENOMIC DNA]</scope>
    <source>
        <strain evidence="2">AG1-IB / isolate 7/3/14</strain>
    </source>
</reference>
<evidence type="ECO:0000313" key="2">
    <source>
        <dbReference type="Proteomes" id="UP000012065"/>
    </source>
</evidence>
<dbReference type="EMBL" id="CAOJ01018104">
    <property type="protein sequence ID" value="CCO38014.1"/>
    <property type="molecule type" value="Genomic_DNA"/>
</dbReference>
<gene>
    <name evidence="1" type="ORF">BN14_12176</name>
</gene>
<comment type="caution">
    <text evidence="1">The sequence shown here is derived from an EMBL/GenBank/DDBJ whole genome shotgun (WGS) entry which is preliminary data.</text>
</comment>
<dbReference type="AlphaFoldDB" id="M5CF87"/>
<accession>M5CF87</accession>
<protein>
    <recommendedName>
        <fullName evidence="3">CHAT domain-containing protein</fullName>
    </recommendedName>
</protein>
<organism evidence="1 2">
    <name type="scientific">Thanatephorus cucumeris (strain AG1-IB / isolate 7/3/14)</name>
    <name type="common">Lettuce bottom rot fungus</name>
    <name type="synonym">Rhizoctonia solani</name>
    <dbReference type="NCBI Taxonomy" id="1108050"/>
    <lineage>
        <taxon>Eukaryota</taxon>
        <taxon>Fungi</taxon>
        <taxon>Dikarya</taxon>
        <taxon>Basidiomycota</taxon>
        <taxon>Agaricomycotina</taxon>
        <taxon>Agaricomycetes</taxon>
        <taxon>Cantharellales</taxon>
        <taxon>Ceratobasidiaceae</taxon>
        <taxon>Rhizoctonia</taxon>
        <taxon>Rhizoctonia solani AG-1</taxon>
    </lineage>
</organism>
<dbReference type="Proteomes" id="UP000012065">
    <property type="component" value="Unassembled WGS sequence"/>
</dbReference>
<evidence type="ECO:0008006" key="3">
    <source>
        <dbReference type="Google" id="ProtNLM"/>
    </source>
</evidence>
<proteinExistence type="predicted"/>
<evidence type="ECO:0000313" key="1">
    <source>
        <dbReference type="EMBL" id="CCO38014.1"/>
    </source>
</evidence>
<sequence length="396" mass="43314">MQCRSHALALTPDGHPDLPLRHFNLAESSHDQFQRTQHLPHLQAALRSFRSASQLSTGAPRDVFHYALSWANLASEHTYLSPLEAFRATIDLLPHHIWLGATTAQRYHDLSLAENLAVRAASAAIQSSEYSLALEWLEHARCIVWNQALMLRSPVDDLASSHPDLAAQLQSIAQQLHHTSSGSQAPNTASDDTGRRHRLAREYAHLLAQARQLPGFGDFLEPTTAKGLMRAARHGPVVVVNCHGTRCDALVIAPGQDHIGHVALSDFTEHKARHARSEIDTLLQHKGLRERGFRLMNPPPPIPEPDVEPVLAGLWKDVVRPVLDHLGYLNGDGASELPHVTWCPTGALSFLPLHAAGDYGQPGSRVFDYVVSSYTPTLTALLGQTSDDDGRTGGDG</sequence>